<dbReference type="RefSeq" id="WP_344063038.1">
    <property type="nucleotide sequence ID" value="NZ_BAAAOH010000001.1"/>
</dbReference>
<dbReference type="Proteomes" id="UP001500326">
    <property type="component" value="Unassembled WGS sequence"/>
</dbReference>
<name>A0ABP5E670_9MICO</name>
<reference evidence="2" key="1">
    <citation type="journal article" date="2019" name="Int. J. Syst. Evol. Microbiol.">
        <title>The Global Catalogue of Microorganisms (GCM) 10K type strain sequencing project: providing services to taxonomists for standard genome sequencing and annotation.</title>
        <authorList>
            <consortium name="The Broad Institute Genomics Platform"/>
            <consortium name="The Broad Institute Genome Sequencing Center for Infectious Disease"/>
            <person name="Wu L."/>
            <person name="Ma J."/>
        </authorList>
    </citation>
    <scope>NUCLEOTIDE SEQUENCE [LARGE SCALE GENOMIC DNA]</scope>
    <source>
        <strain evidence="2">JCM 14902</strain>
    </source>
</reference>
<gene>
    <name evidence="1" type="ORF">GCM10009777_26530</name>
</gene>
<accession>A0ABP5E670</accession>
<evidence type="ECO:0000313" key="2">
    <source>
        <dbReference type="Proteomes" id="UP001500326"/>
    </source>
</evidence>
<organism evidence="1 2">
    <name type="scientific">Microbacterium pumilum</name>
    <dbReference type="NCBI Taxonomy" id="344165"/>
    <lineage>
        <taxon>Bacteria</taxon>
        <taxon>Bacillati</taxon>
        <taxon>Actinomycetota</taxon>
        <taxon>Actinomycetes</taxon>
        <taxon>Micrococcales</taxon>
        <taxon>Microbacteriaceae</taxon>
        <taxon>Microbacterium</taxon>
    </lineage>
</organism>
<dbReference type="EMBL" id="BAAAOH010000001">
    <property type="protein sequence ID" value="GAA1989960.1"/>
    <property type="molecule type" value="Genomic_DNA"/>
</dbReference>
<keyword evidence="2" id="KW-1185">Reference proteome</keyword>
<protein>
    <submittedName>
        <fullName evidence="1">Uncharacterized protein</fullName>
    </submittedName>
</protein>
<evidence type="ECO:0000313" key="1">
    <source>
        <dbReference type="EMBL" id="GAA1989960.1"/>
    </source>
</evidence>
<comment type="caution">
    <text evidence="1">The sequence shown here is derived from an EMBL/GenBank/DDBJ whole genome shotgun (WGS) entry which is preliminary data.</text>
</comment>
<proteinExistence type="predicted"/>
<sequence length="193" mass="20012">MSTIPAVRPEAAAIAVPPVLPVIAMTVSTDGTMAVTVDGVPCEPPRFGPPWERSSFAAVIDLVLEKRGSPVRVLVYEADGTVFTDLVTQPLQRTLDPSAPSARREPGASSLAPVDDGLFDPAPLIAPPRVVFGEDGFIPGEEIAVAIIVRHTKASADGSARALLEPGVCRLSLEGEVILVGRISGTCVVAGLT</sequence>